<protein>
    <submittedName>
        <fullName evidence="2">Uncharacterized protein</fullName>
    </submittedName>
</protein>
<keyword evidence="3" id="KW-1185">Reference proteome</keyword>
<sequence length="1029" mass="121703">MIIFLSNRYTCSILKNFVRYKNYNIHYRRHIHYNNDNNNNKIFTPLNYSFNIHSNLYHQNIIKLQNELNNINNNNNNNSQKNQIDFSNTINHIKSIRNYIPNLIPKSGSFIHFKIINNKNNNLDTNFGIVLNDINYSLSNFIKLNVLLPNGNIIEIDSSNIIFLIDEFINKSEMKILLKITNINDNNVQFSKTNLIHLTLTLNIFLLFFIEISNKLLQLDLIRTNYFKNAEINYQSSLNLINFTNQLYANSKTIQNLTNIKINPFGIHSLLLSVHFLIYNDPIHFRFLNNNNINNNNNNYNNNLNPLNQLTSNYFLNPILLSQNLENIYIQHNDLINRAYYDILKKSNNFQLFNIYKSDENFKRLILLIRYSIIYPNNKIFNKLSKLLPIEEEINARVLYNYLIEIGIYNLNTNPILSSGIYGFNIKNINDISLVIENINELQYSFNKNMLNDLLPKHLRSFKPLKLIENDNIDEINKTDEITETNEKNKFRNRNFSDSFIKYINKSLPIIWNDENINHDKNNLNDNNTLDVNYIQGDTDNDNYTEPIEIPKNRTIYKLDDNIAFSVDYLSMTMYKFNIFIPIPDQSPNNFITTQEPINLNKDTKGNLDSFPKINFFNHSIRINQPCIKLSFIHNLIDSNSLTNPKIKVGIDCFKTMEKADDEWFVNRNVMNLNGSKRKMNCWLSLNKLLNFLIEKEKSRIRLGYLKTYKNFDKNDDNLRYFTNNINNREINHKHLNDNDQYDENIFKDKKWIIDNLRLVIDENLSRFCNDKKISVINRSLNKIINNSIDYRIFKKFKIFKWYANSYETFGFQLSSNPGDLTALVGCLSFLGKCEVQISNRNMSIDGNFNNNNNSMIQKGYLPLGLKYYSSFTLYNFMETHLNLWQLFRYLIIETIEKLKDNNIDIKWDPNRLEKVTEEHFNKCVSQSEGYIEIINKFNRYEILKNIEKEENDKNIISDGTNINKDNEFTLMRCIVIKIEKERIIGYWVDKDIEVELDMELNNKITIGDRIICSKIVTIDAIEDKIVLK</sequence>
<dbReference type="EMBL" id="BTGB01000001">
    <property type="protein sequence ID" value="GMM45108.1"/>
    <property type="molecule type" value="Genomic_DNA"/>
</dbReference>
<gene>
    <name evidence="2" type="ORF">DAPK24_016830</name>
</gene>
<organism evidence="2 3">
    <name type="scientific">Pichia kluyveri</name>
    <name type="common">Yeast</name>
    <dbReference type="NCBI Taxonomy" id="36015"/>
    <lineage>
        <taxon>Eukaryota</taxon>
        <taxon>Fungi</taxon>
        <taxon>Dikarya</taxon>
        <taxon>Ascomycota</taxon>
        <taxon>Saccharomycotina</taxon>
        <taxon>Pichiomycetes</taxon>
        <taxon>Pichiales</taxon>
        <taxon>Pichiaceae</taxon>
        <taxon>Pichia</taxon>
    </lineage>
</organism>
<dbReference type="Proteomes" id="UP001378960">
    <property type="component" value="Unassembled WGS sequence"/>
</dbReference>
<accession>A0AAV5R0N1</accession>
<proteinExistence type="predicted"/>
<dbReference type="AlphaFoldDB" id="A0AAV5R0N1"/>
<comment type="caution">
    <text evidence="2">The sequence shown here is derived from an EMBL/GenBank/DDBJ whole genome shotgun (WGS) entry which is preliminary data.</text>
</comment>
<reference evidence="2 3" key="1">
    <citation type="journal article" date="2023" name="Elife">
        <title>Identification of key yeast species and microbe-microbe interactions impacting larval growth of Drosophila in the wild.</title>
        <authorList>
            <person name="Mure A."/>
            <person name="Sugiura Y."/>
            <person name="Maeda R."/>
            <person name="Honda K."/>
            <person name="Sakurai N."/>
            <person name="Takahashi Y."/>
            <person name="Watada M."/>
            <person name="Katoh T."/>
            <person name="Gotoh A."/>
            <person name="Gotoh Y."/>
            <person name="Taniguchi I."/>
            <person name="Nakamura K."/>
            <person name="Hayashi T."/>
            <person name="Katayama T."/>
            <person name="Uemura T."/>
            <person name="Hattori Y."/>
        </authorList>
    </citation>
    <scope>NUCLEOTIDE SEQUENCE [LARGE SCALE GENOMIC DNA]</scope>
    <source>
        <strain evidence="2 3">PK-24</strain>
    </source>
</reference>
<evidence type="ECO:0000313" key="3">
    <source>
        <dbReference type="Proteomes" id="UP001378960"/>
    </source>
</evidence>
<evidence type="ECO:0000313" key="2">
    <source>
        <dbReference type="EMBL" id="GMM45108.1"/>
    </source>
</evidence>
<name>A0AAV5R0N1_PICKL</name>
<feature type="coiled-coil region" evidence="1">
    <location>
        <begin position="54"/>
        <end position="81"/>
    </location>
</feature>
<keyword evidence="1" id="KW-0175">Coiled coil</keyword>
<evidence type="ECO:0000256" key="1">
    <source>
        <dbReference type="SAM" id="Coils"/>
    </source>
</evidence>